<comment type="catalytic activity">
    <reaction evidence="1 5">
        <text>2-(N(omega)-L-arginino)succinate = fumarate + L-arginine</text>
        <dbReference type="Rhea" id="RHEA:24020"/>
        <dbReference type="ChEBI" id="CHEBI:29806"/>
        <dbReference type="ChEBI" id="CHEBI:32682"/>
        <dbReference type="ChEBI" id="CHEBI:57472"/>
        <dbReference type="EC" id="4.3.2.1"/>
    </reaction>
</comment>
<dbReference type="PRINTS" id="PR00145">
    <property type="entry name" value="ARGSUCLYASE"/>
</dbReference>
<evidence type="ECO:0000313" key="8">
    <source>
        <dbReference type="Proteomes" id="UP000515806"/>
    </source>
</evidence>
<dbReference type="Gene3D" id="1.20.200.10">
    <property type="entry name" value="Fumarase/aspartase (Central domain)"/>
    <property type="match status" value="1"/>
</dbReference>
<protein>
    <recommendedName>
        <fullName evidence="3 5">Argininosuccinate lyase</fullName>
        <shortName evidence="5">ASAL</shortName>
        <ecNumber evidence="3 5">4.3.2.1</ecNumber>
    </recommendedName>
    <alternativeName>
        <fullName evidence="5">Arginosuccinase</fullName>
    </alternativeName>
</protein>
<comment type="pathway">
    <text evidence="2 5">Amino-acid biosynthesis; L-arginine biosynthesis; L-arginine from L-ornithine and carbamoyl phosphate: step 3/3.</text>
</comment>
<dbReference type="PANTHER" id="PTHR43814">
    <property type="entry name" value="ARGININOSUCCINATE LYASE"/>
    <property type="match status" value="1"/>
</dbReference>
<keyword evidence="4 5" id="KW-0055">Arginine biosynthesis</keyword>
<sequence>MKIWQKNIDVNQFVESFTVGKDRELDLQMAKFDVLGSLAHTQMLETINLLTTDELKTVQQELKNIYNEIEAGNFTIEDTVEDVHSQVEWLLTQRIGEAGKKIHSGRSRNDQVLVDLKLFFRACIEDMVNQTSTLFNQLIELSNAHKDKLMPGYTHLQIAMPSSFGLWFGAYAESLADDMELMLAAWKITNKNPLGSAAGYGSSFPLNRTLTTELLGFESLNYNVVYAQMGRGKTERILAQAMSAVAATLAKMAMDVCLFINQNFGFISFPPELTTGSSIMPHKKNPDVFELIRSRCNKIQALPNEIAMMITNLPSGYHRDLQLLKENLFPAINSLNECLEIATFMFQNITIKDDILKDKKYDYLFSVEVVNDLALQGVPFREAYKIVGEQIENGTFTPSGQIHHTHEGSIGNLCNEQISEAMQNVLSQFGFGKVNKAIENLVK</sequence>
<keyword evidence="5" id="KW-0028">Amino-acid biosynthesis</keyword>
<evidence type="ECO:0000256" key="4">
    <source>
        <dbReference type="ARBA" id="ARBA00022571"/>
    </source>
</evidence>
<dbReference type="InterPro" id="IPR000362">
    <property type="entry name" value="Fumarate_lyase_fam"/>
</dbReference>
<organism evidence="7 8">
    <name type="scientific">Pedobacter roseus</name>
    <dbReference type="NCBI Taxonomy" id="336820"/>
    <lineage>
        <taxon>Bacteria</taxon>
        <taxon>Pseudomonadati</taxon>
        <taxon>Bacteroidota</taxon>
        <taxon>Sphingobacteriia</taxon>
        <taxon>Sphingobacteriales</taxon>
        <taxon>Sphingobacteriaceae</taxon>
        <taxon>Pedobacter</taxon>
    </lineage>
</organism>
<dbReference type="InterPro" id="IPR022761">
    <property type="entry name" value="Fumarate_lyase_N"/>
</dbReference>
<dbReference type="CDD" id="cd01359">
    <property type="entry name" value="Argininosuccinate_lyase"/>
    <property type="match status" value="1"/>
</dbReference>
<dbReference type="AlphaFoldDB" id="A0A7G9QD97"/>
<dbReference type="PANTHER" id="PTHR43814:SF1">
    <property type="entry name" value="ARGININOSUCCINATE LYASE"/>
    <property type="match status" value="1"/>
</dbReference>
<keyword evidence="5 7" id="KW-0456">Lyase</keyword>
<keyword evidence="8" id="KW-1185">Reference proteome</keyword>
<dbReference type="SUPFAM" id="SSF48557">
    <property type="entry name" value="L-aspartase-like"/>
    <property type="match status" value="1"/>
</dbReference>
<keyword evidence="5" id="KW-0963">Cytoplasm</keyword>
<gene>
    <name evidence="5 7" type="primary">argH</name>
    <name evidence="7" type="ORF">H9L23_19710</name>
</gene>
<name>A0A7G9QD97_9SPHI</name>
<dbReference type="UniPathway" id="UPA00068">
    <property type="reaction ID" value="UER00114"/>
</dbReference>
<evidence type="ECO:0000259" key="6">
    <source>
        <dbReference type="Pfam" id="PF00206"/>
    </source>
</evidence>
<dbReference type="GO" id="GO:0042450">
    <property type="term" value="P:L-arginine biosynthetic process via ornithine"/>
    <property type="evidence" value="ECO:0007669"/>
    <property type="project" value="UniProtKB-UniRule"/>
</dbReference>
<dbReference type="GO" id="GO:0005829">
    <property type="term" value="C:cytosol"/>
    <property type="evidence" value="ECO:0007669"/>
    <property type="project" value="TreeGrafter"/>
</dbReference>
<dbReference type="EMBL" id="CP060723">
    <property type="protein sequence ID" value="QNN41322.1"/>
    <property type="molecule type" value="Genomic_DNA"/>
</dbReference>
<evidence type="ECO:0000313" key="7">
    <source>
        <dbReference type="EMBL" id="QNN41322.1"/>
    </source>
</evidence>
<feature type="domain" description="Fumarate lyase N-terminal" evidence="6">
    <location>
        <begin position="26"/>
        <end position="300"/>
    </location>
</feature>
<accession>A0A7G9QD97</accession>
<dbReference type="InterPro" id="IPR020557">
    <property type="entry name" value="Fumarate_lyase_CS"/>
</dbReference>
<proteinExistence type="inferred from homology"/>
<dbReference type="GO" id="GO:0004056">
    <property type="term" value="F:argininosuccinate lyase activity"/>
    <property type="evidence" value="ECO:0007669"/>
    <property type="project" value="UniProtKB-UniRule"/>
</dbReference>
<comment type="subcellular location">
    <subcellularLocation>
        <location evidence="5">Cytoplasm</location>
    </subcellularLocation>
</comment>
<comment type="similarity">
    <text evidence="5">Belongs to the lyase 1 family. Argininosuccinate lyase subfamily.</text>
</comment>
<dbReference type="KEGG" id="proe:H9L23_19710"/>
<dbReference type="Pfam" id="PF00206">
    <property type="entry name" value="Lyase_1"/>
    <property type="match status" value="1"/>
</dbReference>
<evidence type="ECO:0000256" key="2">
    <source>
        <dbReference type="ARBA" id="ARBA00004941"/>
    </source>
</evidence>
<dbReference type="InterPro" id="IPR009049">
    <property type="entry name" value="Argininosuccinate_lyase"/>
</dbReference>
<dbReference type="InterPro" id="IPR008948">
    <property type="entry name" value="L-Aspartase-like"/>
</dbReference>
<dbReference type="Proteomes" id="UP000515806">
    <property type="component" value="Chromosome"/>
</dbReference>
<evidence type="ECO:0000256" key="5">
    <source>
        <dbReference type="HAMAP-Rule" id="MF_00006"/>
    </source>
</evidence>
<evidence type="ECO:0000256" key="1">
    <source>
        <dbReference type="ARBA" id="ARBA00000985"/>
    </source>
</evidence>
<dbReference type="PROSITE" id="PS00163">
    <property type="entry name" value="FUMARATE_LYASES"/>
    <property type="match status" value="1"/>
</dbReference>
<dbReference type="HAMAP" id="MF_00006">
    <property type="entry name" value="Arg_succ_lyase"/>
    <property type="match status" value="1"/>
</dbReference>
<dbReference type="InterPro" id="IPR024083">
    <property type="entry name" value="Fumarase/histidase_N"/>
</dbReference>
<dbReference type="NCBIfam" id="TIGR00838">
    <property type="entry name" value="argH"/>
    <property type="match status" value="1"/>
</dbReference>
<dbReference type="Gene3D" id="1.10.40.30">
    <property type="entry name" value="Fumarase/aspartase (C-terminal domain)"/>
    <property type="match status" value="1"/>
</dbReference>
<dbReference type="EC" id="4.3.2.1" evidence="3 5"/>
<evidence type="ECO:0000256" key="3">
    <source>
        <dbReference type="ARBA" id="ARBA00012338"/>
    </source>
</evidence>
<dbReference type="Gene3D" id="1.10.275.10">
    <property type="entry name" value="Fumarase/aspartase (N-terminal domain)"/>
    <property type="match status" value="1"/>
</dbReference>
<reference evidence="7 8" key="1">
    <citation type="submission" date="2020-08" db="EMBL/GenBank/DDBJ databases">
        <title>Genome sequence of Pedobacter roseus KACC 11594T.</title>
        <authorList>
            <person name="Hyun D.-W."/>
            <person name="Bae J.-W."/>
        </authorList>
    </citation>
    <scope>NUCLEOTIDE SEQUENCE [LARGE SCALE GENOMIC DNA]</scope>
    <source>
        <strain evidence="7 8">KACC 11594</strain>
    </source>
</reference>
<dbReference type="RefSeq" id="WP_187591944.1">
    <property type="nucleotide sequence ID" value="NZ_CP060723.1"/>
</dbReference>
<dbReference type="PRINTS" id="PR00149">
    <property type="entry name" value="FUMRATELYASE"/>
</dbReference>